<dbReference type="InterPro" id="IPR021136">
    <property type="entry name" value="Flagellar_hook_control-like_C"/>
</dbReference>
<name>E4S8Q4_CALA7</name>
<dbReference type="RefSeq" id="WP_013431809.1">
    <property type="nucleotide sequence ID" value="NC_014721.1"/>
</dbReference>
<accession>E4S8Q4</accession>
<evidence type="ECO:0000259" key="2">
    <source>
        <dbReference type="Pfam" id="PF02120"/>
    </source>
</evidence>
<dbReference type="InterPro" id="IPR038610">
    <property type="entry name" value="FliK-like_C_sf"/>
</dbReference>
<reference evidence="3 4" key="2">
    <citation type="journal article" date="2011" name="J. Bacteriol.">
        <title>Complete genome sequences for the anaerobic, extremely thermophilic plant biomass-degrading bacteria Caldicellulosiruptor hydrothermalis, Caldicellulosiruptor kristjanssonii, Caldicellulosiruptor kronotskyensis, Caldicellulosiruptor owensenis, and Caldicellulosiruptor lactoaceticus.</title>
        <authorList>
            <person name="Blumer-Schuette S.E."/>
            <person name="Ozdemir I."/>
            <person name="Mistry D."/>
            <person name="Lucas S."/>
            <person name="Lapidus A."/>
            <person name="Cheng J.F."/>
            <person name="Goodwin L.A."/>
            <person name="Pitluck S."/>
            <person name="Land M.L."/>
            <person name="Hauser L.J."/>
            <person name="Woyke T."/>
            <person name="Mikhailova N."/>
            <person name="Pati A."/>
            <person name="Kyrpides N.C."/>
            <person name="Ivanova N."/>
            <person name="Detter J.C."/>
            <person name="Walston-Davenport K."/>
            <person name="Han S."/>
            <person name="Adams M.W."/>
            <person name="Kelly R.M."/>
        </authorList>
    </citation>
    <scope>NUCLEOTIDE SEQUENCE [LARGE SCALE GENOMIC DNA]</scope>
    <source>
        <strain evidence="4">ATCC 700853 / DSM 12137 / I77R1B</strain>
    </source>
</reference>
<keyword evidence="3" id="KW-0282">Flagellum</keyword>
<evidence type="ECO:0000313" key="3">
    <source>
        <dbReference type="EMBL" id="ADQ39963.1"/>
    </source>
</evidence>
<dbReference type="AlphaFoldDB" id="E4S8Q4"/>
<dbReference type="EMBL" id="CP002326">
    <property type="protein sequence ID" value="ADQ39963.1"/>
    <property type="molecule type" value="Genomic_DNA"/>
</dbReference>
<keyword evidence="3" id="KW-0969">Cilium</keyword>
<sequence>MGTQSVVNASMLLLKIPSATSKTKDRQGSTISFKDALKNATDNAKDINKKDNILPRKVLAGGYRAAIVSSQGQAQKDKANFQENKLFSQEIPDGESLESENQVQSQVLQAQMIEFLQLIFNLLQSGESLDKLNLEQLFQNSIRGKDFLDLQLSSGQMNMNLVQYLNLNGKLSDKIAISELLQNIVQKIELKTQNQQVLGFSFVQGNGVNTENVFKLLEEFIFGKEGQKSFFEVRSDDNSLLKSLRNLFAQEGRNFKVLSEADDGAQFLKQVLKELENIVKKSNDQKIVNSFNLENSEKVEIGEKVTSNFNSIGSNDNNFNKVFSTLLSKGDSPSVNDKKAEAKTEILDLRQHAFSLQNKVEDIENTMSFQDDKRVKEFRMFIINQLAEKVSMIHKQNLTTLQVSIKPEWLGSVVIELSKDSSGKIFGNLIVTSPQVKEIIEGSLGSLLTILKDQGINISQLNVSLGGNSTGQQYQEQQRFSQRRNIVVQGNEDSSRSIESLIYEMSEGILNLRA</sequence>
<dbReference type="Pfam" id="PF02120">
    <property type="entry name" value="Flg_hook"/>
    <property type="match status" value="1"/>
</dbReference>
<evidence type="ECO:0000256" key="1">
    <source>
        <dbReference type="SAM" id="Coils"/>
    </source>
</evidence>
<dbReference type="HOGENOM" id="CLU_531778_0_0_9"/>
<dbReference type="eggNOG" id="COG3144">
    <property type="taxonomic scope" value="Bacteria"/>
</dbReference>
<protein>
    <submittedName>
        <fullName evidence="3">Flagellar hook-length control protein-like, C-terminal domain</fullName>
    </submittedName>
</protein>
<feature type="coiled-coil region" evidence="1">
    <location>
        <begin position="258"/>
        <end position="285"/>
    </location>
</feature>
<dbReference type="KEGG" id="cki:Calkr_0412"/>
<evidence type="ECO:0000313" key="4">
    <source>
        <dbReference type="Proteomes" id="UP000009256"/>
    </source>
</evidence>
<dbReference type="Gene3D" id="3.30.750.140">
    <property type="match status" value="1"/>
</dbReference>
<reference key="1">
    <citation type="submission" date="2010-11" db="EMBL/GenBank/DDBJ databases">
        <title>Complete sequence of chromosome of Caldicellulosiruptor kristjanssonii 177R1B.</title>
        <authorList>
            <consortium name="US DOE Joint Genome Institute"/>
            <person name="Lucas S."/>
            <person name="Copeland A."/>
            <person name="Lapidus A."/>
            <person name="Cheng J.-F."/>
            <person name="Bruce D."/>
            <person name="Goodwin L."/>
            <person name="Pitluck S."/>
            <person name="Davenport K."/>
            <person name="Detter J.C."/>
            <person name="Han C."/>
            <person name="Tapia R."/>
            <person name="Land M."/>
            <person name="Hauser L."/>
            <person name="Jeffries C."/>
            <person name="Kyrpides N."/>
            <person name="Ivanova N."/>
            <person name="Mikhailova N."/>
            <person name="Blumer-Schuette S.E."/>
            <person name="Kelly R.M."/>
            <person name="Woyke T."/>
        </authorList>
    </citation>
    <scope>NUCLEOTIDE SEQUENCE</scope>
    <source>
        <strain>177R1B</strain>
    </source>
</reference>
<dbReference type="CDD" id="cd17470">
    <property type="entry name" value="T3SS_Flik_C"/>
    <property type="match status" value="1"/>
</dbReference>
<organism evidence="3 4">
    <name type="scientific">Caldicellulosiruptor acetigenus (strain ATCC 700853 / DSM 12137 / I77R1B)</name>
    <name type="common">Caldicellulosiruptor kristjanssonii</name>
    <dbReference type="NCBI Taxonomy" id="632335"/>
    <lineage>
        <taxon>Bacteria</taxon>
        <taxon>Bacillati</taxon>
        <taxon>Bacillota</taxon>
        <taxon>Bacillota incertae sedis</taxon>
        <taxon>Caldicellulosiruptorales</taxon>
        <taxon>Caldicellulosiruptoraceae</taxon>
        <taxon>Caldicellulosiruptor</taxon>
    </lineage>
</organism>
<feature type="domain" description="Flagellar hook-length control protein-like C-terminal" evidence="2">
    <location>
        <begin position="389"/>
        <end position="471"/>
    </location>
</feature>
<keyword evidence="4" id="KW-1185">Reference proteome</keyword>
<keyword evidence="3" id="KW-0966">Cell projection</keyword>
<dbReference type="Proteomes" id="UP000009256">
    <property type="component" value="Chromosome"/>
</dbReference>
<proteinExistence type="predicted"/>
<dbReference type="STRING" id="632335.Calkr_0412"/>
<dbReference type="OrthoDB" id="1714690at2"/>
<gene>
    <name evidence="3" type="ordered locus">Calkr_0412</name>
</gene>
<keyword evidence="1" id="KW-0175">Coiled coil</keyword>